<dbReference type="EMBL" id="CP126446">
    <property type="protein sequence ID" value="WIF98701.1"/>
    <property type="molecule type" value="Genomic_DNA"/>
</dbReference>
<evidence type="ECO:0000313" key="2">
    <source>
        <dbReference type="EMBL" id="WIF98701.1"/>
    </source>
</evidence>
<proteinExistence type="predicted"/>
<organism evidence="2 3">
    <name type="scientific">Pontibacillus chungwhensis</name>
    <dbReference type="NCBI Taxonomy" id="265426"/>
    <lineage>
        <taxon>Bacteria</taxon>
        <taxon>Bacillati</taxon>
        <taxon>Bacillota</taxon>
        <taxon>Bacilli</taxon>
        <taxon>Bacillales</taxon>
        <taxon>Bacillaceae</taxon>
        <taxon>Pontibacillus</taxon>
    </lineage>
</organism>
<evidence type="ECO:0000259" key="1">
    <source>
        <dbReference type="Pfam" id="PF06114"/>
    </source>
</evidence>
<dbReference type="Proteomes" id="UP001236652">
    <property type="component" value="Chromosome"/>
</dbReference>
<dbReference type="Pfam" id="PF06114">
    <property type="entry name" value="Peptidase_M78"/>
    <property type="match status" value="1"/>
</dbReference>
<sequence>MKYEYTRLEDQIKELYTAMGIHCPFDMELGYISSSLKVDLNIGEHGPFRSGNSIHLQIHDTPEEQWESFGHEICHVLWHAGNQLFMANTYRLKQEWQARNFALHFCVPTFMLLKLDLPERRCEAVELIAETFGVTHTFANQRLQHLEKQYLGKMVWEEIVRNGFCSLG</sequence>
<dbReference type="RefSeq" id="WP_231418473.1">
    <property type="nucleotide sequence ID" value="NZ_CP126446.1"/>
</dbReference>
<reference evidence="2 3" key="1">
    <citation type="submission" date="2023-05" db="EMBL/GenBank/DDBJ databases">
        <title>Comparative genomics reveals the evidence of polycyclic aromatic hydrocarbons degradation in moderately halophilic genus Pontibacillus.</title>
        <authorList>
            <person name="Yang H."/>
            <person name="Qian Z."/>
        </authorList>
    </citation>
    <scope>NUCLEOTIDE SEQUENCE [LARGE SCALE GENOMIC DNA]</scope>
    <source>
        <strain evidence="3">HN14</strain>
    </source>
</reference>
<keyword evidence="3" id="KW-1185">Reference proteome</keyword>
<accession>A0ABY8V136</accession>
<protein>
    <submittedName>
        <fullName evidence="2">ImmA/IrrE family metallo-endopeptidase</fullName>
    </submittedName>
</protein>
<dbReference type="InterPro" id="IPR010359">
    <property type="entry name" value="IrrE_HExxH"/>
</dbReference>
<evidence type="ECO:0000313" key="3">
    <source>
        <dbReference type="Proteomes" id="UP001236652"/>
    </source>
</evidence>
<feature type="domain" description="IrrE N-terminal-like" evidence="1">
    <location>
        <begin position="48"/>
        <end position="143"/>
    </location>
</feature>
<gene>
    <name evidence="2" type="ORF">QNI29_03355</name>
</gene>
<name>A0ABY8V136_9BACI</name>